<sequence>MSISTLCPSALALDLWMEVGQHCGIAELISLASTCARLHLVLDSKSSWKSKLEDACDDYGIIAGTYIFQEMTLQDMKNVLSRPQVWTKLVQSYAFQTYPTFDGTIPRCSAVVELPPASYERMTAGGRYLARVQDEKRTFTLQIFNLAPPSKADTLVQPRLVAENLIQGTGGCPLGITSCTTHNAVLVSVTWHDKDRDLYHSLVYYIEPSTQIAWATLARLTFRSRLNVRAHQMTSDFVHFDVGDGHVFSWQFHDNKVLKWRKADADELLQLIVHPRGVIFALRDHMLFISHSSLAPLLTEPEAQADTYIALTADDIIQVMFKCARCTLPSKPCLNPSRQNPLVVDLAAMVVGFPFGIVEVEQADGSVQLELKPVTLYGEITLGFRFPRRPGISTMLTHTRSFPGDVLSSTFTHVEPDLYEGQLDNEGLEVVEFCQISGRAHFKRTDPSTLVEQHAWVDFLP</sequence>
<protein>
    <recommendedName>
        <fullName evidence="3">F-box domain-containing protein</fullName>
    </recommendedName>
</protein>
<evidence type="ECO:0008006" key="3">
    <source>
        <dbReference type="Google" id="ProtNLM"/>
    </source>
</evidence>
<dbReference type="EMBL" id="QPFP01000462">
    <property type="protein sequence ID" value="TEB10742.1"/>
    <property type="molecule type" value="Genomic_DNA"/>
</dbReference>
<reference evidence="1 2" key="1">
    <citation type="journal article" date="2019" name="Nat. Ecol. Evol.">
        <title>Megaphylogeny resolves global patterns of mushroom evolution.</title>
        <authorList>
            <person name="Varga T."/>
            <person name="Krizsan K."/>
            <person name="Foldi C."/>
            <person name="Dima B."/>
            <person name="Sanchez-Garcia M."/>
            <person name="Sanchez-Ramirez S."/>
            <person name="Szollosi G.J."/>
            <person name="Szarkandi J.G."/>
            <person name="Papp V."/>
            <person name="Albert L."/>
            <person name="Andreopoulos W."/>
            <person name="Angelini C."/>
            <person name="Antonin V."/>
            <person name="Barry K.W."/>
            <person name="Bougher N.L."/>
            <person name="Buchanan P."/>
            <person name="Buyck B."/>
            <person name="Bense V."/>
            <person name="Catcheside P."/>
            <person name="Chovatia M."/>
            <person name="Cooper J."/>
            <person name="Damon W."/>
            <person name="Desjardin D."/>
            <person name="Finy P."/>
            <person name="Geml J."/>
            <person name="Haridas S."/>
            <person name="Hughes K."/>
            <person name="Justo A."/>
            <person name="Karasinski D."/>
            <person name="Kautmanova I."/>
            <person name="Kiss B."/>
            <person name="Kocsube S."/>
            <person name="Kotiranta H."/>
            <person name="LaButti K.M."/>
            <person name="Lechner B.E."/>
            <person name="Liimatainen K."/>
            <person name="Lipzen A."/>
            <person name="Lukacs Z."/>
            <person name="Mihaltcheva S."/>
            <person name="Morgado L.N."/>
            <person name="Niskanen T."/>
            <person name="Noordeloos M.E."/>
            <person name="Ohm R.A."/>
            <person name="Ortiz-Santana B."/>
            <person name="Ovrebo C."/>
            <person name="Racz N."/>
            <person name="Riley R."/>
            <person name="Savchenko A."/>
            <person name="Shiryaev A."/>
            <person name="Soop K."/>
            <person name="Spirin V."/>
            <person name="Szebenyi C."/>
            <person name="Tomsovsky M."/>
            <person name="Tulloss R.E."/>
            <person name="Uehling J."/>
            <person name="Grigoriev I.V."/>
            <person name="Vagvolgyi C."/>
            <person name="Papp T."/>
            <person name="Martin F.M."/>
            <person name="Miettinen O."/>
            <person name="Hibbett D.S."/>
            <person name="Nagy L.G."/>
        </authorList>
    </citation>
    <scope>NUCLEOTIDE SEQUENCE [LARGE SCALE GENOMIC DNA]</scope>
    <source>
        <strain evidence="1 2">FP101781</strain>
    </source>
</reference>
<evidence type="ECO:0000313" key="1">
    <source>
        <dbReference type="EMBL" id="TEB10742.1"/>
    </source>
</evidence>
<keyword evidence="2" id="KW-1185">Reference proteome</keyword>
<evidence type="ECO:0000313" key="2">
    <source>
        <dbReference type="Proteomes" id="UP000298030"/>
    </source>
</evidence>
<organism evidence="1 2">
    <name type="scientific">Coprinellus micaceus</name>
    <name type="common">Glistening ink-cap mushroom</name>
    <name type="synonym">Coprinus micaceus</name>
    <dbReference type="NCBI Taxonomy" id="71717"/>
    <lineage>
        <taxon>Eukaryota</taxon>
        <taxon>Fungi</taxon>
        <taxon>Dikarya</taxon>
        <taxon>Basidiomycota</taxon>
        <taxon>Agaricomycotina</taxon>
        <taxon>Agaricomycetes</taxon>
        <taxon>Agaricomycetidae</taxon>
        <taxon>Agaricales</taxon>
        <taxon>Agaricineae</taxon>
        <taxon>Psathyrellaceae</taxon>
        <taxon>Coprinellus</taxon>
    </lineage>
</organism>
<name>A0A4Y7RPZ3_COPMI</name>
<proteinExistence type="predicted"/>
<gene>
    <name evidence="1" type="ORF">FA13DRAFT_1806243</name>
</gene>
<accession>A0A4Y7RPZ3</accession>
<dbReference type="AlphaFoldDB" id="A0A4Y7RPZ3"/>
<comment type="caution">
    <text evidence="1">The sequence shown here is derived from an EMBL/GenBank/DDBJ whole genome shotgun (WGS) entry which is preliminary data.</text>
</comment>
<dbReference type="Proteomes" id="UP000298030">
    <property type="component" value="Unassembled WGS sequence"/>
</dbReference>